<evidence type="ECO:0000259" key="8">
    <source>
        <dbReference type="Pfam" id="PF17136"/>
    </source>
</evidence>
<name>A0A3G2QZY0_9STRA</name>
<dbReference type="GO" id="GO:0003735">
    <property type="term" value="F:structural constituent of ribosome"/>
    <property type="evidence" value="ECO:0007669"/>
    <property type="project" value="InterPro"/>
</dbReference>
<dbReference type="InterPro" id="IPR003256">
    <property type="entry name" value="Ribosomal_uL24"/>
</dbReference>
<gene>
    <name evidence="9" type="primary">rpl24</name>
</gene>
<dbReference type="Pfam" id="PF17136">
    <property type="entry name" value="ribosomal_L24"/>
    <property type="match status" value="1"/>
</dbReference>
<dbReference type="EMBL" id="MH795130">
    <property type="protein sequence ID" value="AYO28421.1"/>
    <property type="molecule type" value="Genomic_DNA"/>
</dbReference>
<reference evidence="9" key="1">
    <citation type="submission" date="2018-08" db="EMBL/GenBank/DDBJ databases">
        <title>Comparative Plastid Genomics of Synurophyceae: Evolutionary Evidence of Lateral Gene Transfer and Inverted Repeat Dynamics.</title>
        <authorList>
            <person name="Kim J.I."/>
            <person name="Shin H."/>
            <person name="Skaloud P."/>
            <person name="Jung J."/>
            <person name="Yoon H.S."/>
            <person name="Archibald J.M."/>
            <person name="Shin W."/>
        </authorList>
    </citation>
    <scope>NUCLEOTIDE SEQUENCE</scope>
    <source>
        <strain evidence="9">FBCC200023</strain>
    </source>
</reference>
<feature type="domain" description="Large ribosomal subunit protein uL24 C-terminal" evidence="8">
    <location>
        <begin position="52"/>
        <end position="103"/>
    </location>
</feature>
<dbReference type="CDD" id="cd06089">
    <property type="entry name" value="KOW_RPL26"/>
    <property type="match status" value="1"/>
</dbReference>
<organism evidence="9">
    <name type="scientific">Synura uvella</name>
    <dbReference type="NCBI Taxonomy" id="52557"/>
    <lineage>
        <taxon>Eukaryota</taxon>
        <taxon>Sar</taxon>
        <taxon>Stramenopiles</taxon>
        <taxon>Ochrophyta</taxon>
        <taxon>Synurophyceae</taxon>
        <taxon>Synurales</taxon>
        <taxon>Mallomonadaceae</taxon>
        <taxon>Synura</taxon>
    </lineage>
</organism>
<dbReference type="RefSeq" id="YP_009545267.1">
    <property type="nucleotide sequence ID" value="NC_040134.1"/>
</dbReference>
<dbReference type="GO" id="GO:0003723">
    <property type="term" value="F:RNA binding"/>
    <property type="evidence" value="ECO:0007669"/>
    <property type="project" value="InterPro"/>
</dbReference>
<dbReference type="GO" id="GO:1990904">
    <property type="term" value="C:ribonucleoprotein complex"/>
    <property type="evidence" value="ECO:0007669"/>
    <property type="project" value="UniProtKB-KW"/>
</dbReference>
<dbReference type="AlphaFoldDB" id="A0A3G2QZY0"/>
<dbReference type="InterPro" id="IPR008991">
    <property type="entry name" value="Translation_prot_SH3-like_sf"/>
</dbReference>
<dbReference type="InterPro" id="IPR014722">
    <property type="entry name" value="Rib_uL2_dom2"/>
</dbReference>
<dbReference type="PROSITE" id="PS01108">
    <property type="entry name" value="RIBOSOMAL_L24"/>
    <property type="match status" value="1"/>
</dbReference>
<dbReference type="InterPro" id="IPR057264">
    <property type="entry name" value="Ribosomal_uL24_C"/>
</dbReference>
<dbReference type="InterPro" id="IPR041988">
    <property type="entry name" value="Ribosomal_uL24_KOW"/>
</dbReference>
<keyword evidence="4 9" id="KW-0934">Plastid</keyword>
<dbReference type="GO" id="GO:0006412">
    <property type="term" value="P:translation"/>
    <property type="evidence" value="ECO:0007669"/>
    <property type="project" value="InterPro"/>
</dbReference>
<dbReference type="GeneID" id="38571745"/>
<accession>A0A3G2QZY0</accession>
<dbReference type="SUPFAM" id="SSF50104">
    <property type="entry name" value="Translation proteins SH3-like domain"/>
    <property type="match status" value="1"/>
</dbReference>
<comment type="similarity">
    <text evidence="2">Belongs to the universal ribosomal protein uL24 family.</text>
</comment>
<dbReference type="GO" id="GO:0009507">
    <property type="term" value="C:chloroplast"/>
    <property type="evidence" value="ECO:0007669"/>
    <property type="project" value="UniProtKB-SubCell"/>
</dbReference>
<evidence type="ECO:0000256" key="1">
    <source>
        <dbReference type="ARBA" id="ARBA00004229"/>
    </source>
</evidence>
<dbReference type="InterPro" id="IPR005825">
    <property type="entry name" value="Ribosomal_uL24_CS"/>
</dbReference>
<proteinExistence type="inferred from homology"/>
<evidence type="ECO:0000256" key="3">
    <source>
        <dbReference type="ARBA" id="ARBA00022528"/>
    </source>
</evidence>
<dbReference type="Gene3D" id="2.30.30.30">
    <property type="match status" value="1"/>
</dbReference>
<protein>
    <recommendedName>
        <fullName evidence="7">50S ribosomal protein L24, chloroplastic</fullName>
    </recommendedName>
</protein>
<evidence type="ECO:0000256" key="6">
    <source>
        <dbReference type="ARBA" id="ARBA00023274"/>
    </source>
</evidence>
<evidence type="ECO:0000313" key="9">
    <source>
        <dbReference type="EMBL" id="AYO28421.1"/>
    </source>
</evidence>
<keyword evidence="6" id="KW-0687">Ribonucleoprotein</keyword>
<evidence type="ECO:0000256" key="2">
    <source>
        <dbReference type="ARBA" id="ARBA00010618"/>
    </source>
</evidence>
<geneLocation type="plastid" evidence="9"/>
<dbReference type="GO" id="GO:0005840">
    <property type="term" value="C:ribosome"/>
    <property type="evidence" value="ECO:0007669"/>
    <property type="project" value="UniProtKB-KW"/>
</dbReference>
<keyword evidence="5 9" id="KW-0689">Ribosomal protein</keyword>
<sequence length="109" mass="12525">MKQAKKHVKIGDKVKVISGNEKGTIGTINLIVSKKDIVYIDTILPRLKYIKKPKEGESKKKELQIPIHISNVMLWDKEKNVSSKIGYKIVNDKKVRYFKKSGNFVENLN</sequence>
<keyword evidence="3" id="KW-0150">Chloroplast</keyword>
<evidence type="ECO:0000256" key="4">
    <source>
        <dbReference type="ARBA" id="ARBA00022640"/>
    </source>
</evidence>
<dbReference type="NCBIfam" id="TIGR01079">
    <property type="entry name" value="rplX_bact"/>
    <property type="match status" value="1"/>
</dbReference>
<evidence type="ECO:0000256" key="7">
    <source>
        <dbReference type="ARBA" id="ARBA00035361"/>
    </source>
</evidence>
<dbReference type="HAMAP" id="MF_01326_B">
    <property type="entry name" value="Ribosomal_uL24_B"/>
    <property type="match status" value="1"/>
</dbReference>
<dbReference type="PANTHER" id="PTHR12903">
    <property type="entry name" value="MITOCHONDRIAL RIBOSOMAL PROTEIN L24"/>
    <property type="match status" value="1"/>
</dbReference>
<comment type="subcellular location">
    <subcellularLocation>
        <location evidence="1">Plastid</location>
        <location evidence="1">Chloroplast</location>
    </subcellularLocation>
</comment>
<evidence type="ECO:0000256" key="5">
    <source>
        <dbReference type="ARBA" id="ARBA00022980"/>
    </source>
</evidence>